<reference evidence="2" key="1">
    <citation type="journal article" date="2023" name="Mol. Phylogenet. Evol.">
        <title>Genome-scale phylogeny and comparative genomics of the fungal order Sordariales.</title>
        <authorList>
            <person name="Hensen N."/>
            <person name="Bonometti L."/>
            <person name="Westerberg I."/>
            <person name="Brannstrom I.O."/>
            <person name="Guillou S."/>
            <person name="Cros-Aarteil S."/>
            <person name="Calhoun S."/>
            <person name="Haridas S."/>
            <person name="Kuo A."/>
            <person name="Mondo S."/>
            <person name="Pangilinan J."/>
            <person name="Riley R."/>
            <person name="LaButti K."/>
            <person name="Andreopoulos B."/>
            <person name="Lipzen A."/>
            <person name="Chen C."/>
            <person name="Yan M."/>
            <person name="Daum C."/>
            <person name="Ng V."/>
            <person name="Clum A."/>
            <person name="Steindorff A."/>
            <person name="Ohm R.A."/>
            <person name="Martin F."/>
            <person name="Silar P."/>
            <person name="Natvig D.O."/>
            <person name="Lalanne C."/>
            <person name="Gautier V."/>
            <person name="Ament-Velasquez S.L."/>
            <person name="Kruys A."/>
            <person name="Hutchinson M.I."/>
            <person name="Powell A.J."/>
            <person name="Barry K."/>
            <person name="Miller A.N."/>
            <person name="Grigoriev I.V."/>
            <person name="Debuchy R."/>
            <person name="Gladieux P."/>
            <person name="Hiltunen Thoren M."/>
            <person name="Johannesson H."/>
        </authorList>
    </citation>
    <scope>NUCLEOTIDE SEQUENCE</scope>
    <source>
        <strain evidence="2">PSN293</strain>
    </source>
</reference>
<feature type="compositionally biased region" description="Low complexity" evidence="1">
    <location>
        <begin position="66"/>
        <end position="79"/>
    </location>
</feature>
<organism evidence="2 3">
    <name type="scientific">Rhypophila decipiens</name>
    <dbReference type="NCBI Taxonomy" id="261697"/>
    <lineage>
        <taxon>Eukaryota</taxon>
        <taxon>Fungi</taxon>
        <taxon>Dikarya</taxon>
        <taxon>Ascomycota</taxon>
        <taxon>Pezizomycotina</taxon>
        <taxon>Sordariomycetes</taxon>
        <taxon>Sordariomycetidae</taxon>
        <taxon>Sordariales</taxon>
        <taxon>Naviculisporaceae</taxon>
        <taxon>Rhypophila</taxon>
    </lineage>
</organism>
<gene>
    <name evidence="2" type="ORF">QBC37DRAFT_456930</name>
</gene>
<evidence type="ECO:0000313" key="2">
    <source>
        <dbReference type="EMBL" id="KAK4206924.1"/>
    </source>
</evidence>
<evidence type="ECO:0000256" key="1">
    <source>
        <dbReference type="SAM" id="MobiDB-lite"/>
    </source>
</evidence>
<dbReference type="AlphaFoldDB" id="A0AAN6XUF9"/>
<reference evidence="2" key="2">
    <citation type="submission" date="2023-05" db="EMBL/GenBank/DDBJ databases">
        <authorList>
            <consortium name="Lawrence Berkeley National Laboratory"/>
            <person name="Steindorff A."/>
            <person name="Hensen N."/>
            <person name="Bonometti L."/>
            <person name="Westerberg I."/>
            <person name="Brannstrom I.O."/>
            <person name="Guillou S."/>
            <person name="Cros-Aarteil S."/>
            <person name="Calhoun S."/>
            <person name="Haridas S."/>
            <person name="Kuo A."/>
            <person name="Mondo S."/>
            <person name="Pangilinan J."/>
            <person name="Riley R."/>
            <person name="Labutti K."/>
            <person name="Andreopoulos B."/>
            <person name="Lipzen A."/>
            <person name="Chen C."/>
            <person name="Yanf M."/>
            <person name="Daum C."/>
            <person name="Ng V."/>
            <person name="Clum A."/>
            <person name="Ohm R."/>
            <person name="Martin F."/>
            <person name="Silar P."/>
            <person name="Natvig D."/>
            <person name="Lalanne C."/>
            <person name="Gautier V."/>
            <person name="Ament-Velasquez S.L."/>
            <person name="Kruys A."/>
            <person name="Hutchinson M.I."/>
            <person name="Powell A.J."/>
            <person name="Barry K."/>
            <person name="Miller A.N."/>
            <person name="Grigoriev I.V."/>
            <person name="Debuchy R."/>
            <person name="Gladieux P."/>
            <person name="Thoren M.H."/>
            <person name="Johannesson H."/>
        </authorList>
    </citation>
    <scope>NUCLEOTIDE SEQUENCE</scope>
    <source>
        <strain evidence="2">PSN293</strain>
    </source>
</reference>
<sequence>MTKTNLIQHLYQLLDADPRSIFLHERLIEAWDAAGQKETVHAIASDLLALEPTNALALRHVHHTASASSSRKSETPSSSLPFRRHFQASVSGNSLGPPGTNFDLSTTDGRAMAEKRLTEGYAKLCSEAAILSIEMAAVIALLPPWCHEGTAERRTGPDMVSNLNLAGAGHVHAIAALTHQPRSAREVARDLSNIPPDQQSQRLIDDFEHVISWTRSQSDASPLDHGSNDAIRSRLVKRKILLDALLPLTTGETTTATALSYVEHRHLARRYENDETMLGDAVSDIPAANLLVSEDNYAWDMAELASALEANSGIMRNPLTRKLFSETDVRRILAHPLGQRLRPMRDAQTAHLSRGLHPDTVRLVAQMGRVMVADQTLDMAPSQEVADEFLAHVATLPDAERQVLECLKVPARDSLNRQQFDYTVLQAVHDFKSNLTCVHKIGDFFNQAAQHFTRP</sequence>
<proteinExistence type="predicted"/>
<evidence type="ECO:0000313" key="3">
    <source>
        <dbReference type="Proteomes" id="UP001301769"/>
    </source>
</evidence>
<name>A0AAN6XUF9_9PEZI</name>
<comment type="caution">
    <text evidence="2">The sequence shown here is derived from an EMBL/GenBank/DDBJ whole genome shotgun (WGS) entry which is preliminary data.</text>
</comment>
<dbReference type="Proteomes" id="UP001301769">
    <property type="component" value="Unassembled WGS sequence"/>
</dbReference>
<feature type="region of interest" description="Disordered" evidence="1">
    <location>
        <begin position="62"/>
        <end position="81"/>
    </location>
</feature>
<protein>
    <submittedName>
        <fullName evidence="2">Uncharacterized protein</fullName>
    </submittedName>
</protein>
<dbReference type="EMBL" id="MU858337">
    <property type="protein sequence ID" value="KAK4206924.1"/>
    <property type="molecule type" value="Genomic_DNA"/>
</dbReference>
<keyword evidence="3" id="KW-1185">Reference proteome</keyword>
<accession>A0AAN6XUF9</accession>